<organism evidence="1 2">
    <name type="scientific">Bondarzewia mesenterica</name>
    <dbReference type="NCBI Taxonomy" id="1095465"/>
    <lineage>
        <taxon>Eukaryota</taxon>
        <taxon>Fungi</taxon>
        <taxon>Dikarya</taxon>
        <taxon>Basidiomycota</taxon>
        <taxon>Agaricomycotina</taxon>
        <taxon>Agaricomycetes</taxon>
        <taxon>Russulales</taxon>
        <taxon>Bondarzewiaceae</taxon>
        <taxon>Bondarzewia</taxon>
    </lineage>
</organism>
<dbReference type="Proteomes" id="UP000310158">
    <property type="component" value="Unassembled WGS sequence"/>
</dbReference>
<dbReference type="Gene3D" id="1.10.510.10">
    <property type="entry name" value="Transferase(Phosphotransferase) domain 1"/>
    <property type="match status" value="1"/>
</dbReference>
<dbReference type="EMBL" id="SGPL01000382">
    <property type="protein sequence ID" value="THH13155.1"/>
    <property type="molecule type" value="Genomic_DNA"/>
</dbReference>
<keyword evidence="2" id="KW-1185">Reference proteome</keyword>
<dbReference type="OrthoDB" id="5987198at2759"/>
<evidence type="ECO:0008006" key="3">
    <source>
        <dbReference type="Google" id="ProtNLM"/>
    </source>
</evidence>
<comment type="caution">
    <text evidence="1">The sequence shown here is derived from an EMBL/GenBank/DDBJ whole genome shotgun (WGS) entry which is preliminary data.</text>
</comment>
<accession>A0A4S4LMK0</accession>
<reference evidence="1 2" key="1">
    <citation type="submission" date="2019-02" db="EMBL/GenBank/DDBJ databases">
        <title>Genome sequencing of the rare red list fungi Bondarzewia mesenterica.</title>
        <authorList>
            <person name="Buettner E."/>
            <person name="Kellner H."/>
        </authorList>
    </citation>
    <scope>NUCLEOTIDE SEQUENCE [LARGE SCALE GENOMIC DNA]</scope>
    <source>
        <strain evidence="1 2">DSM 108281</strain>
    </source>
</reference>
<evidence type="ECO:0000313" key="1">
    <source>
        <dbReference type="EMBL" id="THH13155.1"/>
    </source>
</evidence>
<proteinExistence type="predicted"/>
<name>A0A4S4LMK0_9AGAM</name>
<dbReference type="SUPFAM" id="SSF56112">
    <property type="entry name" value="Protein kinase-like (PK-like)"/>
    <property type="match status" value="1"/>
</dbReference>
<protein>
    <recommendedName>
        <fullName evidence="3">Protein kinase domain-containing protein</fullName>
    </recommendedName>
</protein>
<gene>
    <name evidence="1" type="ORF">EW146_g7034</name>
</gene>
<evidence type="ECO:0000313" key="2">
    <source>
        <dbReference type="Proteomes" id="UP000310158"/>
    </source>
</evidence>
<dbReference type="AlphaFoldDB" id="A0A4S4LMK0"/>
<sequence>MPIDEARFPSYAILTPEKVKLYQAATERGLFNLLADEEYWRDHCEFLLSRGYCLRPRYHPDWRPSWLGSRVDPTFCEDSITSTNYDVVDAIRRQGQQGSSLVSIKSIRKNKAEVDIAIYLTTSRLLAHPMNHCVPILDSFIDPNEPDTSFIVMPYLRPFDDPPFGAVGEVVDFVRQTLEASVFAGVCISTRPTEHLVSSSGNLLHSQPRCCTSNCIRDCASANIMMDGSPLYPQGHHPVRTNFSCDGSSVAFPLARIDNPVRYYFIDFGISTQFTPGDPPMVIGAKGRDKELPELSRDVPYDGFKADIFILGNLYKQEFLQKYHGIDFLSSLVASMTEHDPMQRPSAPAALSDLQKLKAGLNSMNLRWRLRPRDESVPQRVVFDTVAVARETFYHLKRIMG</sequence>
<dbReference type="InterPro" id="IPR011009">
    <property type="entry name" value="Kinase-like_dom_sf"/>
</dbReference>